<comment type="caution">
    <text evidence="1">The sequence shown here is derived from an EMBL/GenBank/DDBJ whole genome shotgun (WGS) entry which is preliminary data.</text>
</comment>
<reference evidence="1 2" key="1">
    <citation type="submission" date="2024-05" db="EMBL/GenBank/DDBJ databases">
        <title>De novo assembly of an allotetraploid wild potato.</title>
        <authorList>
            <person name="Hosaka A.J."/>
        </authorList>
    </citation>
    <scope>NUCLEOTIDE SEQUENCE [LARGE SCALE GENOMIC DNA]</scope>
    <source>
        <tissue evidence="1">Young leaves</tissue>
    </source>
</reference>
<gene>
    <name evidence="1" type="ORF">AABB24_003373</name>
</gene>
<proteinExistence type="predicted"/>
<dbReference type="Proteomes" id="UP001627284">
    <property type="component" value="Unassembled WGS sequence"/>
</dbReference>
<accession>A0ABD2V705</accession>
<feature type="non-terminal residue" evidence="1">
    <location>
        <position position="1"/>
    </location>
</feature>
<name>A0ABD2V705_9SOLN</name>
<dbReference type="EMBL" id="JBJKTR010000002">
    <property type="protein sequence ID" value="KAL3376912.1"/>
    <property type="molecule type" value="Genomic_DNA"/>
</dbReference>
<keyword evidence="2" id="KW-1185">Reference proteome</keyword>
<dbReference type="AlphaFoldDB" id="A0ABD2V705"/>
<protein>
    <submittedName>
        <fullName evidence="1">Uncharacterized protein</fullName>
    </submittedName>
</protein>
<evidence type="ECO:0000313" key="2">
    <source>
        <dbReference type="Proteomes" id="UP001627284"/>
    </source>
</evidence>
<evidence type="ECO:0000313" key="1">
    <source>
        <dbReference type="EMBL" id="KAL3376912.1"/>
    </source>
</evidence>
<organism evidence="1 2">
    <name type="scientific">Solanum stoloniferum</name>
    <dbReference type="NCBI Taxonomy" id="62892"/>
    <lineage>
        <taxon>Eukaryota</taxon>
        <taxon>Viridiplantae</taxon>
        <taxon>Streptophyta</taxon>
        <taxon>Embryophyta</taxon>
        <taxon>Tracheophyta</taxon>
        <taxon>Spermatophyta</taxon>
        <taxon>Magnoliopsida</taxon>
        <taxon>eudicotyledons</taxon>
        <taxon>Gunneridae</taxon>
        <taxon>Pentapetalae</taxon>
        <taxon>asterids</taxon>
        <taxon>lamiids</taxon>
        <taxon>Solanales</taxon>
        <taxon>Solanaceae</taxon>
        <taxon>Solanoideae</taxon>
        <taxon>Solaneae</taxon>
        <taxon>Solanum</taxon>
    </lineage>
</organism>
<sequence>SVLPNPSPSFLTAKTLNPQIIHSDFLPIMQRPSPHSNFFSSLKQLEKRLKLDEPTQQEAVDTPTQSLISPLYLYCDESETPVDSVTSYTNLKESETPLQFLSNSPLVQETPPQINPTQVQERVGIVEPGGNGVDDIELLMQLLGLSDSKRGGSKSVEVDLGCDDAFYGNIVGVKGPKSEKEVERLEGWIEHFLNRNNGERRESFRLAHLLLGKAALIHSEVFDGVGSFEFPSTIDEFLHNDPPIDEVACSLSSK</sequence>